<dbReference type="PROSITE" id="PS00108">
    <property type="entry name" value="PROTEIN_KINASE_ST"/>
    <property type="match status" value="1"/>
</dbReference>
<reference evidence="15" key="1">
    <citation type="journal article" date="2014" name="Int. J. Syst. Evol. Microbiol.">
        <title>Complete genome sequence of Corynebacterium casei LMG S-19264T (=DSM 44701T), isolated from a smear-ripened cheese.</title>
        <authorList>
            <consortium name="US DOE Joint Genome Institute (JGI-PGF)"/>
            <person name="Walter F."/>
            <person name="Albersmeier A."/>
            <person name="Kalinowski J."/>
            <person name="Ruckert C."/>
        </authorList>
    </citation>
    <scope>NUCLEOTIDE SEQUENCE</scope>
    <source>
        <strain evidence="15">CGMCC 1.15152</strain>
    </source>
</reference>
<name>A0A916Y1Q1_9MICO</name>
<dbReference type="PROSITE" id="PS51178">
    <property type="entry name" value="PASTA"/>
    <property type="match status" value="1"/>
</dbReference>
<dbReference type="FunFam" id="1.10.510.10:FF:000021">
    <property type="entry name" value="Serine/threonine protein kinase"/>
    <property type="match status" value="1"/>
</dbReference>
<keyword evidence="5 10" id="KW-0547">Nucleotide-binding</keyword>
<evidence type="ECO:0000256" key="12">
    <source>
        <dbReference type="SAM" id="Phobius"/>
    </source>
</evidence>
<feature type="compositionally biased region" description="Acidic residues" evidence="11">
    <location>
        <begin position="580"/>
        <end position="590"/>
    </location>
</feature>
<keyword evidence="3" id="KW-0808">Transferase</keyword>
<dbReference type="Proteomes" id="UP000633205">
    <property type="component" value="Unassembled WGS sequence"/>
</dbReference>
<dbReference type="InterPro" id="IPR017441">
    <property type="entry name" value="Protein_kinase_ATP_BS"/>
</dbReference>
<dbReference type="FunFam" id="3.30.200.20:FF:000035">
    <property type="entry name" value="Serine/threonine protein kinase Stk1"/>
    <property type="match status" value="1"/>
</dbReference>
<keyword evidence="4" id="KW-0677">Repeat</keyword>
<feature type="region of interest" description="Disordered" evidence="11">
    <location>
        <begin position="576"/>
        <end position="605"/>
    </location>
</feature>
<dbReference type="Pfam" id="PF03793">
    <property type="entry name" value="PASTA"/>
    <property type="match status" value="2"/>
</dbReference>
<dbReference type="InterPro" id="IPR000719">
    <property type="entry name" value="Prot_kinase_dom"/>
</dbReference>
<evidence type="ECO:0000256" key="7">
    <source>
        <dbReference type="ARBA" id="ARBA00022840"/>
    </source>
</evidence>
<evidence type="ECO:0000256" key="3">
    <source>
        <dbReference type="ARBA" id="ARBA00022679"/>
    </source>
</evidence>
<dbReference type="PROSITE" id="PS00107">
    <property type="entry name" value="PROTEIN_KINASE_ATP"/>
    <property type="match status" value="1"/>
</dbReference>
<dbReference type="SUPFAM" id="SSF56112">
    <property type="entry name" value="Protein kinase-like (PK-like)"/>
    <property type="match status" value="1"/>
</dbReference>
<evidence type="ECO:0000259" key="14">
    <source>
        <dbReference type="PROSITE" id="PS51178"/>
    </source>
</evidence>
<feature type="transmembrane region" description="Helical" evidence="12">
    <location>
        <begin position="344"/>
        <end position="365"/>
    </location>
</feature>
<feature type="domain" description="PASTA" evidence="14">
    <location>
        <begin position="374"/>
        <end position="440"/>
    </location>
</feature>
<dbReference type="PANTHER" id="PTHR43289:SF6">
    <property type="entry name" value="SERINE_THREONINE-PROTEIN KINASE NEKL-3"/>
    <property type="match status" value="1"/>
</dbReference>
<dbReference type="AlphaFoldDB" id="A0A916Y1Q1"/>
<evidence type="ECO:0000256" key="9">
    <source>
        <dbReference type="ARBA" id="ARBA00048679"/>
    </source>
</evidence>
<feature type="domain" description="Protein kinase" evidence="13">
    <location>
        <begin position="23"/>
        <end position="293"/>
    </location>
</feature>
<gene>
    <name evidence="15" type="primary">pknB</name>
    <name evidence="15" type="ORF">GCM10010915_04430</name>
</gene>
<reference evidence="15" key="2">
    <citation type="submission" date="2020-09" db="EMBL/GenBank/DDBJ databases">
        <authorList>
            <person name="Sun Q."/>
            <person name="Zhou Y."/>
        </authorList>
    </citation>
    <scope>NUCLEOTIDE SEQUENCE</scope>
    <source>
        <strain evidence="15">CGMCC 1.15152</strain>
    </source>
</reference>
<evidence type="ECO:0000256" key="8">
    <source>
        <dbReference type="ARBA" id="ARBA00047899"/>
    </source>
</evidence>
<feature type="binding site" evidence="10">
    <location>
        <position position="52"/>
    </location>
    <ligand>
        <name>ATP</name>
        <dbReference type="ChEBI" id="CHEBI:30616"/>
    </ligand>
</feature>
<dbReference type="EC" id="2.7.11.1" evidence="1"/>
<evidence type="ECO:0000256" key="4">
    <source>
        <dbReference type="ARBA" id="ARBA00022737"/>
    </source>
</evidence>
<dbReference type="Gene3D" id="1.10.510.10">
    <property type="entry name" value="Transferase(Phosphotransferase) domain 1"/>
    <property type="match status" value="1"/>
</dbReference>
<keyword evidence="12" id="KW-0812">Transmembrane</keyword>
<evidence type="ECO:0000256" key="2">
    <source>
        <dbReference type="ARBA" id="ARBA00022527"/>
    </source>
</evidence>
<dbReference type="Gene3D" id="3.30.200.20">
    <property type="entry name" value="Phosphorylase Kinase, domain 1"/>
    <property type="match status" value="1"/>
</dbReference>
<keyword evidence="2" id="KW-0723">Serine/threonine-protein kinase</keyword>
<evidence type="ECO:0000256" key="1">
    <source>
        <dbReference type="ARBA" id="ARBA00012513"/>
    </source>
</evidence>
<sequence>MTDDPTEAIGTPTQAERILSGRYRVDALIGRGGMASVYRGYDLTLGRTIAIKILRSDLAQDNTFRTRFRLEAQAASRMAHPSIVRVYDAGEDLDDDGSGGTTHTPYIIMELVRGRLLKDVIAAGPVSADDAAGYIDGILEALEYSHRAGVVHRDIKPANVMIDDDGQIKVMDFGIARAVSDTSATVAETTTILGTAAYFSPEQAQGAPVDARADLYSTGVVLYELLAGRPPFVGNSPVAVASQHVRDAPTPPTQVGDDVPAQLDPVVLRALAKDPAQRFPDAATFREALDAALDGRAPSQRQLTHLTEELYGAGQRARNEVAHTLTQLSSETGTTRTQSGPPVAWVWAAIALVIALIIAVGYWVVRTDPLDLRAADTVDVANVSGWSLEAATAELEGRGLEVTLSSEPSDTVAADIVIGTDPAAGVSLGIGATVEIVVSAGPLMAEIPELEGDNEDAARAAIDGVEGLMLGRVFPQNEPGVERGTVLNAQVGGSDVEPGDEVLQGSSVDLTVATGRVTVADLTGFTIDAAKRILEEELQLDVEVEKDNTCEESDLVTKQDPGVGDVQIDETVTLTHCSGDDDFVDPDGDEPGYRPLQESTALVLP</sequence>
<keyword evidence="16" id="KW-1185">Reference proteome</keyword>
<comment type="catalytic activity">
    <reaction evidence="9">
        <text>L-seryl-[protein] + ATP = O-phospho-L-seryl-[protein] + ADP + H(+)</text>
        <dbReference type="Rhea" id="RHEA:17989"/>
        <dbReference type="Rhea" id="RHEA-COMP:9863"/>
        <dbReference type="Rhea" id="RHEA-COMP:11604"/>
        <dbReference type="ChEBI" id="CHEBI:15378"/>
        <dbReference type="ChEBI" id="CHEBI:29999"/>
        <dbReference type="ChEBI" id="CHEBI:30616"/>
        <dbReference type="ChEBI" id="CHEBI:83421"/>
        <dbReference type="ChEBI" id="CHEBI:456216"/>
        <dbReference type="EC" id="2.7.11.1"/>
    </reaction>
</comment>
<dbReference type="Pfam" id="PF00069">
    <property type="entry name" value="Pkinase"/>
    <property type="match status" value="1"/>
</dbReference>
<keyword evidence="12" id="KW-1133">Transmembrane helix</keyword>
<protein>
    <recommendedName>
        <fullName evidence="1">non-specific serine/threonine protein kinase</fullName>
        <ecNumber evidence="1">2.7.11.1</ecNumber>
    </recommendedName>
</protein>
<evidence type="ECO:0000256" key="11">
    <source>
        <dbReference type="SAM" id="MobiDB-lite"/>
    </source>
</evidence>
<keyword evidence="7 10" id="KW-0067">ATP-binding</keyword>
<dbReference type="CDD" id="cd14014">
    <property type="entry name" value="STKc_PknB_like"/>
    <property type="match status" value="1"/>
</dbReference>
<dbReference type="PROSITE" id="PS50011">
    <property type="entry name" value="PROTEIN_KINASE_DOM"/>
    <property type="match status" value="1"/>
</dbReference>
<dbReference type="InterPro" id="IPR008271">
    <property type="entry name" value="Ser/Thr_kinase_AS"/>
</dbReference>
<keyword evidence="6 15" id="KW-0418">Kinase</keyword>
<evidence type="ECO:0000256" key="6">
    <source>
        <dbReference type="ARBA" id="ARBA00022777"/>
    </source>
</evidence>
<dbReference type="NCBIfam" id="NF033483">
    <property type="entry name" value="PknB_PASTA_kin"/>
    <property type="match status" value="1"/>
</dbReference>
<evidence type="ECO:0000313" key="16">
    <source>
        <dbReference type="Proteomes" id="UP000633205"/>
    </source>
</evidence>
<dbReference type="GO" id="GO:0004674">
    <property type="term" value="F:protein serine/threonine kinase activity"/>
    <property type="evidence" value="ECO:0007669"/>
    <property type="project" value="UniProtKB-KW"/>
</dbReference>
<evidence type="ECO:0000256" key="10">
    <source>
        <dbReference type="PROSITE-ProRule" id="PRU10141"/>
    </source>
</evidence>
<dbReference type="SMART" id="SM00740">
    <property type="entry name" value="PASTA"/>
    <property type="match status" value="3"/>
</dbReference>
<dbReference type="Gene3D" id="3.30.10.20">
    <property type="match status" value="3"/>
</dbReference>
<dbReference type="RefSeq" id="WP_268234586.1">
    <property type="nucleotide sequence ID" value="NZ_BMHO01000001.1"/>
</dbReference>
<comment type="catalytic activity">
    <reaction evidence="8">
        <text>L-threonyl-[protein] + ATP = O-phospho-L-threonyl-[protein] + ADP + H(+)</text>
        <dbReference type="Rhea" id="RHEA:46608"/>
        <dbReference type="Rhea" id="RHEA-COMP:11060"/>
        <dbReference type="Rhea" id="RHEA-COMP:11605"/>
        <dbReference type="ChEBI" id="CHEBI:15378"/>
        <dbReference type="ChEBI" id="CHEBI:30013"/>
        <dbReference type="ChEBI" id="CHEBI:30616"/>
        <dbReference type="ChEBI" id="CHEBI:61977"/>
        <dbReference type="ChEBI" id="CHEBI:456216"/>
        <dbReference type="EC" id="2.7.11.1"/>
    </reaction>
</comment>
<dbReference type="EMBL" id="BMHO01000001">
    <property type="protein sequence ID" value="GGD27473.1"/>
    <property type="molecule type" value="Genomic_DNA"/>
</dbReference>
<evidence type="ECO:0000259" key="13">
    <source>
        <dbReference type="PROSITE" id="PS50011"/>
    </source>
</evidence>
<dbReference type="CDD" id="cd06577">
    <property type="entry name" value="PASTA_pknB"/>
    <property type="match status" value="3"/>
</dbReference>
<dbReference type="PANTHER" id="PTHR43289">
    <property type="entry name" value="MITOGEN-ACTIVATED PROTEIN KINASE KINASE KINASE 20-RELATED"/>
    <property type="match status" value="1"/>
</dbReference>
<keyword evidence="12" id="KW-0472">Membrane</keyword>
<accession>A0A916Y1Q1</accession>
<organism evidence="15 16">
    <name type="scientific">Microbacterium faecale</name>
    <dbReference type="NCBI Taxonomy" id="1804630"/>
    <lineage>
        <taxon>Bacteria</taxon>
        <taxon>Bacillati</taxon>
        <taxon>Actinomycetota</taxon>
        <taxon>Actinomycetes</taxon>
        <taxon>Micrococcales</taxon>
        <taxon>Microbacteriaceae</taxon>
        <taxon>Microbacterium</taxon>
    </lineage>
</organism>
<proteinExistence type="predicted"/>
<dbReference type="InterPro" id="IPR005543">
    <property type="entry name" value="PASTA_dom"/>
</dbReference>
<dbReference type="InterPro" id="IPR011009">
    <property type="entry name" value="Kinase-like_dom_sf"/>
</dbReference>
<comment type="caution">
    <text evidence="15">The sequence shown here is derived from an EMBL/GenBank/DDBJ whole genome shotgun (WGS) entry which is preliminary data.</text>
</comment>
<dbReference type="SMART" id="SM00220">
    <property type="entry name" value="S_TKc"/>
    <property type="match status" value="1"/>
</dbReference>
<dbReference type="GO" id="GO:0045717">
    <property type="term" value="P:negative regulation of fatty acid biosynthetic process"/>
    <property type="evidence" value="ECO:0007669"/>
    <property type="project" value="UniProtKB-ARBA"/>
</dbReference>
<dbReference type="GO" id="GO:0005524">
    <property type="term" value="F:ATP binding"/>
    <property type="evidence" value="ECO:0007669"/>
    <property type="project" value="UniProtKB-UniRule"/>
</dbReference>
<evidence type="ECO:0000313" key="15">
    <source>
        <dbReference type="EMBL" id="GGD27473.1"/>
    </source>
</evidence>
<evidence type="ECO:0000256" key="5">
    <source>
        <dbReference type="ARBA" id="ARBA00022741"/>
    </source>
</evidence>